<dbReference type="HOGENOM" id="CLU_2867603_0_0_1"/>
<comment type="caution">
    <text evidence="2">The sequence shown here is derived from an EMBL/GenBank/DDBJ whole genome shotgun (WGS) entry which is preliminary data.</text>
</comment>
<evidence type="ECO:0000256" key="1">
    <source>
        <dbReference type="SAM" id="MobiDB-lite"/>
    </source>
</evidence>
<evidence type="ECO:0000313" key="2">
    <source>
        <dbReference type="EMBL" id="EPS44971.1"/>
    </source>
</evidence>
<evidence type="ECO:0000313" key="3">
    <source>
        <dbReference type="Proteomes" id="UP000015100"/>
    </source>
</evidence>
<protein>
    <submittedName>
        <fullName evidence="2">Uncharacterized protein</fullName>
    </submittedName>
</protein>
<keyword evidence="3" id="KW-1185">Reference proteome</keyword>
<organism evidence="2 3">
    <name type="scientific">Dactylellina haptotyla (strain CBS 200.50)</name>
    <name type="common">Nematode-trapping fungus</name>
    <name type="synonym">Monacrosporium haptotylum</name>
    <dbReference type="NCBI Taxonomy" id="1284197"/>
    <lineage>
        <taxon>Eukaryota</taxon>
        <taxon>Fungi</taxon>
        <taxon>Dikarya</taxon>
        <taxon>Ascomycota</taxon>
        <taxon>Pezizomycotina</taxon>
        <taxon>Orbiliomycetes</taxon>
        <taxon>Orbiliales</taxon>
        <taxon>Orbiliaceae</taxon>
        <taxon>Dactylellina</taxon>
    </lineage>
</organism>
<accession>S8AVH0</accession>
<dbReference type="AlphaFoldDB" id="S8AVH0"/>
<reference evidence="3" key="2">
    <citation type="submission" date="2013-04" db="EMBL/GenBank/DDBJ databases">
        <title>Genomic mechanisms accounting for the adaptation to parasitism in nematode-trapping fungi.</title>
        <authorList>
            <person name="Ahren D.G."/>
        </authorList>
    </citation>
    <scope>NUCLEOTIDE SEQUENCE [LARGE SCALE GENOMIC DNA]</scope>
    <source>
        <strain evidence="3">CBS 200.50</strain>
    </source>
</reference>
<dbReference type="Proteomes" id="UP000015100">
    <property type="component" value="Unassembled WGS sequence"/>
</dbReference>
<name>S8AVH0_DACHA</name>
<proteinExistence type="predicted"/>
<reference evidence="2 3" key="1">
    <citation type="journal article" date="2013" name="PLoS Genet.">
        <title>Genomic mechanisms accounting for the adaptation to parasitism in nematode-trapping fungi.</title>
        <authorList>
            <person name="Meerupati T."/>
            <person name="Andersson K.M."/>
            <person name="Friman E."/>
            <person name="Kumar D."/>
            <person name="Tunlid A."/>
            <person name="Ahren D."/>
        </authorList>
    </citation>
    <scope>NUCLEOTIDE SEQUENCE [LARGE SCALE GENOMIC DNA]</scope>
    <source>
        <strain evidence="2 3">CBS 200.50</strain>
    </source>
</reference>
<feature type="region of interest" description="Disordered" evidence="1">
    <location>
        <begin position="1"/>
        <end position="29"/>
    </location>
</feature>
<dbReference type="EMBL" id="AQGS01000024">
    <property type="protein sequence ID" value="EPS44971.1"/>
    <property type="molecule type" value="Genomic_DNA"/>
</dbReference>
<gene>
    <name evidence="2" type="ORF">H072_988</name>
</gene>
<sequence>MCYQVKSLLPSGNQAQGNPPKEVNTKVVRNDPPRDSVCGGICRHCGSNRINAQHFCLNCGGYNG</sequence>